<dbReference type="OrthoDB" id="2373347at2"/>
<organism evidence="1 2">
    <name type="scientific">Shouchella lonarensis</name>
    <dbReference type="NCBI Taxonomy" id="1464122"/>
    <lineage>
        <taxon>Bacteria</taxon>
        <taxon>Bacillati</taxon>
        <taxon>Bacillota</taxon>
        <taxon>Bacilli</taxon>
        <taxon>Bacillales</taxon>
        <taxon>Bacillaceae</taxon>
        <taxon>Shouchella</taxon>
    </lineage>
</organism>
<dbReference type="Proteomes" id="UP000242662">
    <property type="component" value="Unassembled WGS sequence"/>
</dbReference>
<name>A0A1G6PFT3_9BACI</name>
<accession>A0A1G6PFT3</accession>
<evidence type="ECO:0000313" key="1">
    <source>
        <dbReference type="EMBL" id="SDC78878.1"/>
    </source>
</evidence>
<dbReference type="InterPro" id="IPR036866">
    <property type="entry name" value="RibonucZ/Hydroxyglut_hydro"/>
</dbReference>
<gene>
    <name evidence="1" type="ORF">SAMN05421737_1213</name>
</gene>
<evidence type="ECO:0008006" key="3">
    <source>
        <dbReference type="Google" id="ProtNLM"/>
    </source>
</evidence>
<dbReference type="SUPFAM" id="SSF56281">
    <property type="entry name" value="Metallo-hydrolase/oxidoreductase"/>
    <property type="match status" value="1"/>
</dbReference>
<dbReference type="EMBL" id="FMYM01000021">
    <property type="protein sequence ID" value="SDC78878.1"/>
    <property type="molecule type" value="Genomic_DNA"/>
</dbReference>
<dbReference type="PANTHER" id="PTHR36839:SF1">
    <property type="entry name" value="METALLO-BETA-LACTAMASE FAMILY PROTEIN (AFU_ORTHOLOGUE AFUA_5G12770)"/>
    <property type="match status" value="1"/>
</dbReference>
<dbReference type="PANTHER" id="PTHR36839">
    <property type="entry name" value="METALLO-BETA-LACTAMASE FAMILY PROTEIN (AFU_ORTHOLOGUE AFUA_5G12770)"/>
    <property type="match status" value="1"/>
</dbReference>
<proteinExistence type="predicted"/>
<dbReference type="RefSeq" id="WP_090776736.1">
    <property type="nucleotide sequence ID" value="NZ_FMYM01000021.1"/>
</dbReference>
<protein>
    <recommendedName>
        <fullName evidence="3">Metallo-beta-lactamase superfamily protein</fullName>
    </recommendedName>
</protein>
<dbReference type="Gene3D" id="3.60.15.10">
    <property type="entry name" value="Ribonuclease Z/Hydroxyacylglutathione hydrolase-like"/>
    <property type="match status" value="1"/>
</dbReference>
<keyword evidence="2" id="KW-1185">Reference proteome</keyword>
<dbReference type="AlphaFoldDB" id="A0A1G6PFT3"/>
<dbReference type="STRING" id="1464122.SAMN05421737_1213"/>
<evidence type="ECO:0000313" key="2">
    <source>
        <dbReference type="Proteomes" id="UP000242662"/>
    </source>
</evidence>
<sequence length="234" mass="26821">MQHYICKTCGVQYEKTLETPQECIICSDERQYVSPSGQTWTTLDAMVESENYKNDLCVEEKGLYSITTTPKVGIGQTAYVVEQDDFRVLWDCITYLDEQTIMQIKESGGIDAIALSHPHYYSTQVAWAETFDVPIYIHEDDQKWVRRPSDRIILTGDVIQVVPDQNWVSFMYSYPNLIPLPAEKVRDITSKVGALPFNRIYNAFHRIVKEDARAAVQKSAERYIAALDGTLFQT</sequence>
<reference evidence="2" key="1">
    <citation type="submission" date="2016-09" db="EMBL/GenBank/DDBJ databases">
        <authorList>
            <person name="Varghese N."/>
            <person name="Submissions S."/>
        </authorList>
    </citation>
    <scope>NUCLEOTIDE SEQUENCE [LARGE SCALE GENOMIC DNA]</scope>
    <source>
        <strain evidence="2">25nlg</strain>
    </source>
</reference>